<feature type="transmembrane region" description="Helical" evidence="2">
    <location>
        <begin position="390"/>
        <end position="415"/>
    </location>
</feature>
<dbReference type="RefSeq" id="WP_189576296.1">
    <property type="nucleotide sequence ID" value="NZ_BMXU01000002.1"/>
</dbReference>
<feature type="transmembrane region" description="Helical" evidence="2">
    <location>
        <begin position="298"/>
        <end position="318"/>
    </location>
</feature>
<dbReference type="Pfam" id="PF12412">
    <property type="entry name" value="DUF3667"/>
    <property type="match status" value="1"/>
</dbReference>
<keyword evidence="2" id="KW-0812">Transmembrane</keyword>
<reference evidence="4" key="1">
    <citation type="journal article" date="2019" name="Int. J. Syst. Evol. Microbiol.">
        <title>The Global Catalogue of Microorganisms (GCM) 10K type strain sequencing project: providing services to taxonomists for standard genome sequencing and annotation.</title>
        <authorList>
            <consortium name="The Broad Institute Genomics Platform"/>
            <consortium name="The Broad Institute Genome Sequencing Center for Infectious Disease"/>
            <person name="Wu L."/>
            <person name="Ma J."/>
        </authorList>
    </citation>
    <scope>NUCLEOTIDE SEQUENCE [LARGE SCALE GENOMIC DNA]</scope>
    <source>
        <strain evidence="4">KCTC 22245</strain>
    </source>
</reference>
<sequence length="416" mass="45913">MSSTTMSDGGGGQAEHNACLACGEQIFGPYCHACGQKNDDCRRSIVRLAGETVANVAALDGKFLRTVRSSLSRPGSHVHQYAHGKRSPFTPPVRFFFVVTFVFFATLWLTDRNIFVLQLVPEDTDISESNIQFRVTEDDEEIANLTIGNGENSEATQVGSRDDTVPADAAGDDREAGPLSDFRADIETVRGDFREDVETVRSDVAQALLDEGVIDEAQADEIDSQMEDAPKIVPYGGFLIKAHDLTYTEEEKEWLRSRVSVGEGFTFLGREMTSERLGDALIQTMQNPAAFNNALNEVIPFLLLLFVPLMAVLGTVFIRGRDALVYDHLLLAIQTHAFAFVVMTLTIWTGFLLPSEAGALAFLVGVPLYYLMGLRGAFHRSWRKSIATTVFVGVVYHSLFFFALLGAMIVSFWQIV</sequence>
<evidence type="ECO:0000313" key="4">
    <source>
        <dbReference type="Proteomes" id="UP001595607"/>
    </source>
</evidence>
<dbReference type="InterPro" id="IPR022134">
    <property type="entry name" value="DUF3667"/>
</dbReference>
<protein>
    <submittedName>
        <fullName evidence="3">DUF3667 domain-containing protein</fullName>
    </submittedName>
</protein>
<comment type="caution">
    <text evidence="3">The sequence shown here is derived from an EMBL/GenBank/DDBJ whole genome shotgun (WGS) entry which is preliminary data.</text>
</comment>
<gene>
    <name evidence="3" type="ORF">ACFONP_12735</name>
</gene>
<evidence type="ECO:0000256" key="2">
    <source>
        <dbReference type="SAM" id="Phobius"/>
    </source>
</evidence>
<dbReference type="EMBL" id="JBHRVA010000003">
    <property type="protein sequence ID" value="MFC3303596.1"/>
    <property type="molecule type" value="Genomic_DNA"/>
</dbReference>
<evidence type="ECO:0000256" key="1">
    <source>
        <dbReference type="SAM" id="MobiDB-lite"/>
    </source>
</evidence>
<evidence type="ECO:0000313" key="3">
    <source>
        <dbReference type="EMBL" id="MFC3303596.1"/>
    </source>
</evidence>
<keyword evidence="2" id="KW-0472">Membrane</keyword>
<feature type="region of interest" description="Disordered" evidence="1">
    <location>
        <begin position="146"/>
        <end position="178"/>
    </location>
</feature>
<keyword evidence="4" id="KW-1185">Reference proteome</keyword>
<keyword evidence="2" id="KW-1133">Transmembrane helix</keyword>
<organism evidence="3 4">
    <name type="scientific">Parvularcula lutaonensis</name>
    <dbReference type="NCBI Taxonomy" id="491923"/>
    <lineage>
        <taxon>Bacteria</taxon>
        <taxon>Pseudomonadati</taxon>
        <taxon>Pseudomonadota</taxon>
        <taxon>Alphaproteobacteria</taxon>
        <taxon>Parvularculales</taxon>
        <taxon>Parvularculaceae</taxon>
        <taxon>Parvularcula</taxon>
    </lineage>
</organism>
<dbReference type="Proteomes" id="UP001595607">
    <property type="component" value="Unassembled WGS sequence"/>
</dbReference>
<name>A0ABV7MEI6_9PROT</name>
<feature type="transmembrane region" description="Helical" evidence="2">
    <location>
        <begin position="93"/>
        <end position="110"/>
    </location>
</feature>
<feature type="transmembrane region" description="Helical" evidence="2">
    <location>
        <begin position="330"/>
        <end position="351"/>
    </location>
</feature>
<proteinExistence type="predicted"/>
<feature type="transmembrane region" description="Helical" evidence="2">
    <location>
        <begin position="357"/>
        <end position="378"/>
    </location>
</feature>
<accession>A0ABV7MEI6</accession>
<feature type="compositionally biased region" description="Polar residues" evidence="1">
    <location>
        <begin position="146"/>
        <end position="159"/>
    </location>
</feature>